<dbReference type="RefSeq" id="WP_073599659.1">
    <property type="nucleotide sequence ID" value="NZ_MRCB01000011.1"/>
</dbReference>
<proteinExistence type="predicted"/>
<dbReference type="Proteomes" id="UP000186868">
    <property type="component" value="Unassembled WGS sequence"/>
</dbReference>
<dbReference type="InterPro" id="IPR001296">
    <property type="entry name" value="Glyco_trans_1"/>
</dbReference>
<evidence type="ECO:0000256" key="1">
    <source>
        <dbReference type="ARBA" id="ARBA00022679"/>
    </source>
</evidence>
<protein>
    <submittedName>
        <fullName evidence="3">Group 1 glycosyl transferase</fullName>
    </submittedName>
</protein>
<dbReference type="EMBL" id="MRCB01000011">
    <property type="protein sequence ID" value="OKH23027.1"/>
    <property type="molecule type" value="Genomic_DNA"/>
</dbReference>
<accession>A0A1U7HHI3</accession>
<dbReference type="PANTHER" id="PTHR46401:SF2">
    <property type="entry name" value="GLYCOSYLTRANSFERASE WBBK-RELATED"/>
    <property type="match status" value="1"/>
</dbReference>
<dbReference type="Gene3D" id="3.40.50.2000">
    <property type="entry name" value="Glycogen Phosphorylase B"/>
    <property type="match status" value="2"/>
</dbReference>
<sequence>MKLAYVTIYDARVLGTSSSNEWSGTGYYIAEAIKSRAVSLEYIGPLESNLTIEIIGKLKRHYHELFHKTYVKHVAPLLLKNYAKQVSQKLSTIEPDIIFSATVEPIAYLECDRPIVFWADATFANLIDFYPQYSNLCQESINCGHRMEKLALQKCDLAIYASDWAAQTAIDYYQADPSKVKVVPFGANLKNERNFEQVKTLVKSRPSNKCKLLFLGVDWYRKGGDIALKIAKELNKKGLETELTVVGCQPIVEEPLPDFVNVLGFISKSSQEGLQLIHQLISESHFLILPSIAECYGVVLCEANSFGVPCLATKVGGIPTIIKNNVNGRLFNKNADIVEYCQYIAYFFRNYPSYEKLALSSFHEYKSRLNWSVAGQTIKKLLTSAMPFKQPQSRYYAISSRT</sequence>
<feature type="domain" description="Glycosyl transferase family 1" evidence="2">
    <location>
        <begin position="205"/>
        <end position="357"/>
    </location>
</feature>
<organism evidence="3 4">
    <name type="scientific">Hydrococcus rivularis NIES-593</name>
    <dbReference type="NCBI Taxonomy" id="1921803"/>
    <lineage>
        <taxon>Bacteria</taxon>
        <taxon>Bacillati</taxon>
        <taxon>Cyanobacteriota</taxon>
        <taxon>Cyanophyceae</taxon>
        <taxon>Pleurocapsales</taxon>
        <taxon>Hydrococcaceae</taxon>
        <taxon>Hydrococcus</taxon>
    </lineage>
</organism>
<keyword evidence="1 3" id="KW-0808">Transferase</keyword>
<keyword evidence="4" id="KW-1185">Reference proteome</keyword>
<evidence type="ECO:0000259" key="2">
    <source>
        <dbReference type="Pfam" id="PF00534"/>
    </source>
</evidence>
<evidence type="ECO:0000313" key="4">
    <source>
        <dbReference type="Proteomes" id="UP000186868"/>
    </source>
</evidence>
<gene>
    <name evidence="3" type="ORF">NIES593_11235</name>
</gene>
<reference evidence="3 4" key="1">
    <citation type="submission" date="2016-11" db="EMBL/GenBank/DDBJ databases">
        <title>Draft Genome Sequences of Nine Cyanobacterial Strains from Diverse Habitats.</title>
        <authorList>
            <person name="Zhu T."/>
            <person name="Hou S."/>
            <person name="Lu X."/>
            <person name="Hess W.R."/>
        </authorList>
    </citation>
    <scope>NUCLEOTIDE SEQUENCE [LARGE SCALE GENOMIC DNA]</scope>
    <source>
        <strain evidence="3 4">NIES-593</strain>
    </source>
</reference>
<dbReference type="GO" id="GO:0016757">
    <property type="term" value="F:glycosyltransferase activity"/>
    <property type="evidence" value="ECO:0007669"/>
    <property type="project" value="InterPro"/>
</dbReference>
<dbReference type="CDD" id="cd03801">
    <property type="entry name" value="GT4_PimA-like"/>
    <property type="match status" value="1"/>
</dbReference>
<evidence type="ECO:0000313" key="3">
    <source>
        <dbReference type="EMBL" id="OKH23027.1"/>
    </source>
</evidence>
<name>A0A1U7HHI3_9CYAN</name>
<dbReference type="OrthoDB" id="9790710at2"/>
<dbReference type="AlphaFoldDB" id="A0A1U7HHI3"/>
<dbReference type="STRING" id="1921803.NIES593_11235"/>
<dbReference type="GO" id="GO:0009103">
    <property type="term" value="P:lipopolysaccharide biosynthetic process"/>
    <property type="evidence" value="ECO:0007669"/>
    <property type="project" value="TreeGrafter"/>
</dbReference>
<dbReference type="Pfam" id="PF00534">
    <property type="entry name" value="Glycos_transf_1"/>
    <property type="match status" value="1"/>
</dbReference>
<dbReference type="PANTHER" id="PTHR46401">
    <property type="entry name" value="GLYCOSYLTRANSFERASE WBBK-RELATED"/>
    <property type="match status" value="1"/>
</dbReference>
<dbReference type="SUPFAM" id="SSF53756">
    <property type="entry name" value="UDP-Glycosyltransferase/glycogen phosphorylase"/>
    <property type="match status" value="1"/>
</dbReference>
<comment type="caution">
    <text evidence="3">The sequence shown here is derived from an EMBL/GenBank/DDBJ whole genome shotgun (WGS) entry which is preliminary data.</text>
</comment>